<evidence type="ECO:0000259" key="1">
    <source>
        <dbReference type="Pfam" id="PF05699"/>
    </source>
</evidence>
<gene>
    <name evidence="3" type="ORF">RHSIM_Rhsim08G0133300</name>
</gene>
<dbReference type="InterPro" id="IPR012337">
    <property type="entry name" value="RNaseH-like_sf"/>
</dbReference>
<dbReference type="PANTHER" id="PTHR23272:SF193">
    <property type="entry name" value="OS07G0624100 PROTEIN"/>
    <property type="match status" value="1"/>
</dbReference>
<reference evidence="3" key="1">
    <citation type="submission" date="2019-11" db="EMBL/GenBank/DDBJ databases">
        <authorList>
            <person name="Liu Y."/>
            <person name="Hou J."/>
            <person name="Li T.-Q."/>
            <person name="Guan C.-H."/>
            <person name="Wu X."/>
            <person name="Wu H.-Z."/>
            <person name="Ling F."/>
            <person name="Zhang R."/>
            <person name="Shi X.-G."/>
            <person name="Ren J.-P."/>
            <person name="Chen E.-F."/>
            <person name="Sun J.-M."/>
        </authorList>
    </citation>
    <scope>NUCLEOTIDE SEQUENCE</scope>
    <source>
        <strain evidence="3">Adult_tree_wgs_1</strain>
        <tissue evidence="3">Leaves</tissue>
    </source>
</reference>
<dbReference type="EMBL" id="WJXA01000008">
    <property type="protein sequence ID" value="KAF7135640.1"/>
    <property type="molecule type" value="Genomic_DNA"/>
</dbReference>
<dbReference type="AlphaFoldDB" id="A0A834LH44"/>
<dbReference type="OrthoDB" id="1741548at2759"/>
<protein>
    <submittedName>
        <fullName evidence="3">Uncharacterized protein</fullName>
    </submittedName>
</protein>
<dbReference type="InterPro" id="IPR025525">
    <property type="entry name" value="hAT-like_transposase_RNase-H"/>
</dbReference>
<dbReference type="Pfam" id="PF05699">
    <property type="entry name" value="Dimer_Tnp_hAT"/>
    <property type="match status" value="1"/>
</dbReference>
<sequence>MLEGVKAFIYCVVSTVHQKLLYDAGKMSDCEADREHEGSTYQKAFDRLCDDPSFKLNVREEEIDEEFDDVDGFEGMSRIIEIEKRRKRRGRGRKEIVGPPTSSDWEKIKLYAKFLREFYLATLKFSGSLYVTCNAFFDEMVLIQQYIVKLCETDDSDLHDLAFGMREKFDKYWGDFDKINQMLMFATKVGKLTDKLTHDITRLFGWYVKNNASINVRSQEVEGSSEVDLDGVEMDFGNHKSLKSQFKMHMQKETNMASKSELEKYLAEASEDDSDKFDILRWWKLNSSKYPIVSQMARDVLAIPVSTVSSESAFSTGGCVIDSYRSSLFPKTVEALICTQQ</sequence>
<dbReference type="InterPro" id="IPR008906">
    <property type="entry name" value="HATC_C_dom"/>
</dbReference>
<name>A0A834LH44_RHOSS</name>
<dbReference type="SUPFAM" id="SSF53098">
    <property type="entry name" value="Ribonuclease H-like"/>
    <property type="match status" value="1"/>
</dbReference>
<organism evidence="3 4">
    <name type="scientific">Rhododendron simsii</name>
    <name type="common">Sims's rhododendron</name>
    <dbReference type="NCBI Taxonomy" id="118357"/>
    <lineage>
        <taxon>Eukaryota</taxon>
        <taxon>Viridiplantae</taxon>
        <taxon>Streptophyta</taxon>
        <taxon>Embryophyta</taxon>
        <taxon>Tracheophyta</taxon>
        <taxon>Spermatophyta</taxon>
        <taxon>Magnoliopsida</taxon>
        <taxon>eudicotyledons</taxon>
        <taxon>Gunneridae</taxon>
        <taxon>Pentapetalae</taxon>
        <taxon>asterids</taxon>
        <taxon>Ericales</taxon>
        <taxon>Ericaceae</taxon>
        <taxon>Ericoideae</taxon>
        <taxon>Rhodoreae</taxon>
        <taxon>Rhododendron</taxon>
    </lineage>
</organism>
<evidence type="ECO:0000313" key="4">
    <source>
        <dbReference type="Proteomes" id="UP000626092"/>
    </source>
</evidence>
<accession>A0A834LH44</accession>
<dbReference type="Pfam" id="PF14372">
    <property type="entry name" value="hAT-like_RNase-H"/>
    <property type="match status" value="1"/>
</dbReference>
<comment type="caution">
    <text evidence="3">The sequence shown here is derived from an EMBL/GenBank/DDBJ whole genome shotgun (WGS) entry which is preliminary data.</text>
</comment>
<dbReference type="PANTHER" id="PTHR23272">
    <property type="entry name" value="BED FINGER-RELATED"/>
    <property type="match status" value="1"/>
</dbReference>
<keyword evidence="4" id="KW-1185">Reference proteome</keyword>
<evidence type="ECO:0000259" key="2">
    <source>
        <dbReference type="Pfam" id="PF14372"/>
    </source>
</evidence>
<feature type="domain" description="hAT-like transposase RNase-H fold" evidence="2">
    <location>
        <begin position="126"/>
        <end position="186"/>
    </location>
</feature>
<dbReference type="GO" id="GO:0003677">
    <property type="term" value="F:DNA binding"/>
    <property type="evidence" value="ECO:0007669"/>
    <property type="project" value="InterPro"/>
</dbReference>
<feature type="domain" description="HAT C-terminal dimerisation" evidence="1">
    <location>
        <begin position="261"/>
        <end position="341"/>
    </location>
</feature>
<dbReference type="GO" id="GO:0046983">
    <property type="term" value="F:protein dimerization activity"/>
    <property type="evidence" value="ECO:0007669"/>
    <property type="project" value="InterPro"/>
</dbReference>
<dbReference type="Proteomes" id="UP000626092">
    <property type="component" value="Unassembled WGS sequence"/>
</dbReference>
<proteinExistence type="predicted"/>
<evidence type="ECO:0000313" key="3">
    <source>
        <dbReference type="EMBL" id="KAF7135640.1"/>
    </source>
</evidence>